<dbReference type="AlphaFoldDB" id="A0A368ZW32"/>
<dbReference type="Pfam" id="PF06629">
    <property type="entry name" value="MipA"/>
    <property type="match status" value="1"/>
</dbReference>
<dbReference type="EMBL" id="QPJQ01000018">
    <property type="protein sequence ID" value="RCX01171.1"/>
    <property type="molecule type" value="Genomic_DNA"/>
</dbReference>
<evidence type="ECO:0000313" key="7">
    <source>
        <dbReference type="Proteomes" id="UP000253506"/>
    </source>
</evidence>
<comment type="similarity">
    <text evidence="2">Belongs to the MipA/OmpV family.</text>
</comment>
<organism evidence="6 7">
    <name type="scientific">Marinomonas foliarum</name>
    <dbReference type="NCBI Taxonomy" id="491950"/>
    <lineage>
        <taxon>Bacteria</taxon>
        <taxon>Pseudomonadati</taxon>
        <taxon>Pseudomonadota</taxon>
        <taxon>Gammaproteobacteria</taxon>
        <taxon>Oceanospirillales</taxon>
        <taxon>Oceanospirillaceae</taxon>
        <taxon>Marinomonas</taxon>
    </lineage>
</organism>
<dbReference type="InterPro" id="IPR010583">
    <property type="entry name" value="MipA"/>
</dbReference>
<dbReference type="GO" id="GO:0009279">
    <property type="term" value="C:cell outer membrane"/>
    <property type="evidence" value="ECO:0007669"/>
    <property type="project" value="UniProtKB-SubCell"/>
</dbReference>
<gene>
    <name evidence="6" type="ORF">DFP77_11849</name>
</gene>
<dbReference type="Proteomes" id="UP000253506">
    <property type="component" value="Unassembled WGS sequence"/>
</dbReference>
<dbReference type="PANTHER" id="PTHR38776:SF1">
    <property type="entry name" value="MLTA-INTERACTING PROTEIN-RELATED"/>
    <property type="match status" value="1"/>
</dbReference>
<protein>
    <submittedName>
        <fullName evidence="6">Outer membrane protein</fullName>
    </submittedName>
</protein>
<evidence type="ECO:0000256" key="1">
    <source>
        <dbReference type="ARBA" id="ARBA00004442"/>
    </source>
</evidence>
<keyword evidence="3" id="KW-0732">Signal</keyword>
<evidence type="ECO:0000256" key="2">
    <source>
        <dbReference type="ARBA" id="ARBA00005722"/>
    </source>
</evidence>
<proteinExistence type="inferred from homology"/>
<evidence type="ECO:0000256" key="5">
    <source>
        <dbReference type="ARBA" id="ARBA00023237"/>
    </source>
</evidence>
<evidence type="ECO:0000256" key="4">
    <source>
        <dbReference type="ARBA" id="ARBA00023136"/>
    </source>
</evidence>
<keyword evidence="4" id="KW-0472">Membrane</keyword>
<comment type="caution">
    <text evidence="6">The sequence shown here is derived from an EMBL/GenBank/DDBJ whole genome shotgun (WGS) entry which is preliminary data.</text>
</comment>
<evidence type="ECO:0000256" key="3">
    <source>
        <dbReference type="ARBA" id="ARBA00022729"/>
    </source>
</evidence>
<name>A0A368ZW32_9GAMM</name>
<dbReference type="RefSeq" id="WP_114412298.1">
    <property type="nucleotide sequence ID" value="NZ_QPJQ01000018.1"/>
</dbReference>
<sequence length="274" mass="30632">MKNKIETKEKNTMIIENARLIQKKLVLRYSIVPLVTIFLTTGKAFADGTTSVALGVAAGVSQSEYRGVDSDLTAIPIVFVDNSWISLLGTTIDLKVAQTNSLAFSIRGKYGFGDGYDRSDSYIFDGMDNRDSSFWVGPAMTWSTTMFDLKLNTLLDTMNNSEGQQASVSISKKIQVNQHLNLEPSLGATWYNDKYVNYYYGVNPSEIKVNREQYDANSATVINAGLRFNYIINKKQSVAFDFSIKHFGSEMSHSPLVDKKTTAAAYLGYIYRFK</sequence>
<comment type="subcellular location">
    <subcellularLocation>
        <location evidence="1">Cell outer membrane</location>
    </subcellularLocation>
</comment>
<reference evidence="6 7" key="1">
    <citation type="submission" date="2018-07" db="EMBL/GenBank/DDBJ databases">
        <title>Genomic Encyclopedia of Type Strains, Phase III (KMG-III): the genomes of soil and plant-associated and newly described type strains.</title>
        <authorList>
            <person name="Whitman W."/>
        </authorList>
    </citation>
    <scope>NUCLEOTIDE SEQUENCE [LARGE SCALE GENOMIC DNA]</scope>
    <source>
        <strain evidence="6 7">CECT 7731</strain>
    </source>
</reference>
<dbReference type="OrthoDB" id="8562138at2"/>
<evidence type="ECO:0000313" key="6">
    <source>
        <dbReference type="EMBL" id="RCX01171.1"/>
    </source>
</evidence>
<accession>A0A368ZW32</accession>
<keyword evidence="5" id="KW-0998">Cell outer membrane</keyword>
<dbReference type="PANTHER" id="PTHR38776">
    <property type="entry name" value="MLTA-INTERACTING PROTEIN-RELATED"/>
    <property type="match status" value="1"/>
</dbReference>